<proteinExistence type="predicted"/>
<reference evidence="2 3" key="1">
    <citation type="submission" date="2021-01" db="EMBL/GenBank/DDBJ databases">
        <title>Cercospora kikuchii MAFF 305040 whole genome shotgun sequence.</title>
        <authorList>
            <person name="Kashiwa T."/>
            <person name="Suzuki T."/>
        </authorList>
    </citation>
    <scope>NUCLEOTIDE SEQUENCE [LARGE SCALE GENOMIC DNA]</scope>
    <source>
        <strain evidence="2 3">MAFF 305040</strain>
    </source>
</reference>
<protein>
    <submittedName>
        <fullName evidence="2">Uncharacterized protein</fullName>
    </submittedName>
</protein>
<dbReference type="RefSeq" id="XP_044661763.1">
    <property type="nucleotide sequence ID" value="XM_044805828.1"/>
</dbReference>
<feature type="compositionally biased region" description="Basic residues" evidence="1">
    <location>
        <begin position="1"/>
        <end position="14"/>
    </location>
</feature>
<dbReference type="EMBL" id="BOLY01000007">
    <property type="protein sequence ID" value="GIZ47276.1"/>
    <property type="molecule type" value="Genomic_DNA"/>
</dbReference>
<evidence type="ECO:0000313" key="3">
    <source>
        <dbReference type="Proteomes" id="UP000825890"/>
    </source>
</evidence>
<sequence>MAKRARTQKRKASKVPKFQSRATTGDAATRVFGVPELLEHILLFAVAEQVVDYKKDDLTILKFPLMPGSARESRGGVCLFQLQRVNKSFYGGIVGSPKLMHLILLAPTSNEELKRVAKANDNLMPFHTPFLWVLKMLEVNAGEQLLKYNITSPRYVTKHSKTGETILDIKFRDQPLETSAYGRAIPHATSPWNYPEASWRKIKICNAKVPLPFMPGIMTQFVQRNHMKDIGFVTVGWRFRESDTLGYAYDLIRWFFNHMATRFEAIRQVYQKAGEQEVIAKKEWWSKEQTQLKRKLKQVADHYFDYSKAGQDFRSQRSKAAEAALEALDAGLVEWKNKVRSEQAVRKVRKIGGKSSRWWKQEVEHIEQVR</sequence>
<dbReference type="GeneID" id="68295947"/>
<keyword evidence="3" id="KW-1185">Reference proteome</keyword>
<organism evidence="2 3">
    <name type="scientific">Cercospora kikuchii</name>
    <dbReference type="NCBI Taxonomy" id="84275"/>
    <lineage>
        <taxon>Eukaryota</taxon>
        <taxon>Fungi</taxon>
        <taxon>Dikarya</taxon>
        <taxon>Ascomycota</taxon>
        <taxon>Pezizomycotina</taxon>
        <taxon>Dothideomycetes</taxon>
        <taxon>Dothideomycetidae</taxon>
        <taxon>Mycosphaerellales</taxon>
        <taxon>Mycosphaerellaceae</taxon>
        <taxon>Cercospora</taxon>
    </lineage>
</organism>
<feature type="region of interest" description="Disordered" evidence="1">
    <location>
        <begin position="1"/>
        <end position="21"/>
    </location>
</feature>
<gene>
    <name evidence="2" type="ORF">CKM354_001037200</name>
</gene>
<evidence type="ECO:0000313" key="2">
    <source>
        <dbReference type="EMBL" id="GIZ47276.1"/>
    </source>
</evidence>
<accession>A0A9P3CR80</accession>
<dbReference type="Proteomes" id="UP000825890">
    <property type="component" value="Unassembled WGS sequence"/>
</dbReference>
<evidence type="ECO:0000256" key="1">
    <source>
        <dbReference type="SAM" id="MobiDB-lite"/>
    </source>
</evidence>
<dbReference type="AlphaFoldDB" id="A0A9P3CR80"/>
<comment type="caution">
    <text evidence="2">The sequence shown here is derived from an EMBL/GenBank/DDBJ whole genome shotgun (WGS) entry which is preliminary data.</text>
</comment>
<name>A0A9P3CR80_9PEZI</name>
<dbReference type="OrthoDB" id="10292239at2759"/>